<keyword evidence="3" id="KW-1185">Reference proteome</keyword>
<feature type="non-terminal residue" evidence="2">
    <location>
        <position position="1"/>
    </location>
</feature>
<dbReference type="EMBL" id="JAAGNN010000019">
    <property type="protein sequence ID" value="KAF4076802.1"/>
    <property type="molecule type" value="Genomic_DNA"/>
</dbReference>
<dbReference type="AlphaFoldDB" id="A0A7J6A1Q3"/>
<evidence type="ECO:0000313" key="2">
    <source>
        <dbReference type="EMBL" id="KAF4076802.1"/>
    </source>
</evidence>
<feature type="compositionally biased region" description="Low complexity" evidence="1">
    <location>
        <begin position="65"/>
        <end position="78"/>
    </location>
</feature>
<name>A0A7J6A1Q3_AMEME</name>
<gene>
    <name evidence="2" type="ORF">AMELA_G00219330</name>
</gene>
<protein>
    <submittedName>
        <fullName evidence="2">Uncharacterized protein</fullName>
    </submittedName>
</protein>
<reference evidence="2 3" key="1">
    <citation type="submission" date="2020-02" db="EMBL/GenBank/DDBJ databases">
        <title>A chromosome-scale genome assembly of the black bullhead catfish (Ameiurus melas).</title>
        <authorList>
            <person name="Wen M."/>
            <person name="Zham M."/>
            <person name="Cabau C."/>
            <person name="Klopp C."/>
            <person name="Donnadieu C."/>
            <person name="Roques C."/>
            <person name="Bouchez O."/>
            <person name="Lampietro C."/>
            <person name="Jouanno E."/>
            <person name="Herpin A."/>
            <person name="Louis A."/>
            <person name="Berthelot C."/>
            <person name="Parey E."/>
            <person name="Roest-Crollius H."/>
            <person name="Braasch I."/>
            <person name="Postlethwait J."/>
            <person name="Robinson-Rechavi M."/>
            <person name="Echchiki A."/>
            <person name="Begum T."/>
            <person name="Montfort J."/>
            <person name="Schartl M."/>
            <person name="Bobe J."/>
            <person name="Guiguen Y."/>
        </authorList>
    </citation>
    <scope>NUCLEOTIDE SEQUENCE [LARGE SCALE GENOMIC DNA]</scope>
    <source>
        <strain evidence="2">M_S1</strain>
        <tissue evidence="2">Blood</tissue>
    </source>
</reference>
<sequence>CNRRALTSSRRDVIPRLDDAVRLPLLEHRLRHPPPVRFSLRKTHRFGGMDPSGHHGRHAGGTFLQNHSQNHSSRNQSRPECTCG</sequence>
<organism evidence="2 3">
    <name type="scientific">Ameiurus melas</name>
    <name type="common">Black bullhead</name>
    <name type="synonym">Silurus melas</name>
    <dbReference type="NCBI Taxonomy" id="219545"/>
    <lineage>
        <taxon>Eukaryota</taxon>
        <taxon>Metazoa</taxon>
        <taxon>Chordata</taxon>
        <taxon>Craniata</taxon>
        <taxon>Vertebrata</taxon>
        <taxon>Euteleostomi</taxon>
        <taxon>Actinopterygii</taxon>
        <taxon>Neopterygii</taxon>
        <taxon>Teleostei</taxon>
        <taxon>Ostariophysi</taxon>
        <taxon>Siluriformes</taxon>
        <taxon>Ictaluridae</taxon>
        <taxon>Ameiurus</taxon>
    </lineage>
</organism>
<dbReference type="Proteomes" id="UP000593565">
    <property type="component" value="Unassembled WGS sequence"/>
</dbReference>
<proteinExistence type="predicted"/>
<accession>A0A7J6A1Q3</accession>
<evidence type="ECO:0000256" key="1">
    <source>
        <dbReference type="SAM" id="MobiDB-lite"/>
    </source>
</evidence>
<feature type="region of interest" description="Disordered" evidence="1">
    <location>
        <begin position="36"/>
        <end position="84"/>
    </location>
</feature>
<evidence type="ECO:0000313" key="3">
    <source>
        <dbReference type="Proteomes" id="UP000593565"/>
    </source>
</evidence>
<comment type="caution">
    <text evidence="2">The sequence shown here is derived from an EMBL/GenBank/DDBJ whole genome shotgun (WGS) entry which is preliminary data.</text>
</comment>
<feature type="compositionally biased region" description="Basic residues" evidence="1">
    <location>
        <begin position="36"/>
        <end position="45"/>
    </location>
</feature>